<dbReference type="PANTHER" id="PTHR16484">
    <property type="entry name" value="PARTITIONING DEFECTIVE 3 RELATED"/>
    <property type="match status" value="1"/>
</dbReference>
<feature type="region of interest" description="Disordered" evidence="5">
    <location>
        <begin position="690"/>
        <end position="726"/>
    </location>
</feature>
<feature type="domain" description="PDZ" evidence="6">
    <location>
        <begin position="564"/>
        <end position="641"/>
    </location>
</feature>
<feature type="compositionally biased region" description="Low complexity" evidence="5">
    <location>
        <begin position="93"/>
        <end position="105"/>
    </location>
</feature>
<dbReference type="Proteomes" id="UP000694941">
    <property type="component" value="Unplaced"/>
</dbReference>
<proteinExistence type="inferred from homology"/>
<dbReference type="PANTHER" id="PTHR16484:SF17">
    <property type="entry name" value="BAZOOKA, ISOFORM B"/>
    <property type="match status" value="1"/>
</dbReference>
<feature type="domain" description="PDZ" evidence="6">
    <location>
        <begin position="279"/>
        <end position="365"/>
    </location>
</feature>
<feature type="region of interest" description="Disordered" evidence="5">
    <location>
        <begin position="81"/>
        <end position="123"/>
    </location>
</feature>
<dbReference type="Gene3D" id="3.10.20.90">
    <property type="entry name" value="Phosphatidylinositol 3-kinase Catalytic Subunit, Chain A, domain 1"/>
    <property type="match status" value="1"/>
</dbReference>
<feature type="region of interest" description="Disordered" evidence="5">
    <location>
        <begin position="1132"/>
        <end position="1163"/>
    </location>
</feature>
<dbReference type="RefSeq" id="XP_013776751.2">
    <property type="nucleotide sequence ID" value="XM_013921297.2"/>
</dbReference>
<dbReference type="GeneID" id="106461473"/>
<dbReference type="SUPFAM" id="SSF50156">
    <property type="entry name" value="PDZ domain-like"/>
    <property type="match status" value="3"/>
</dbReference>
<dbReference type="CDD" id="cd23058">
    <property type="entry name" value="PDZ2_Par3-like"/>
    <property type="match status" value="1"/>
</dbReference>
<sequence length="1414" mass="156587">MKVTVNFGDVGVIVPCGDGNILVRDLMKLAITRYKKASAKATDSWVTILKLKSSSDGGILDPDDQLNDVADDREQIIAIYEEHPLSRPPHNNGDGTSASSAGTGSPDIFNGDKADSVQEDPESCNDIDVEITAAHISTGTSVLQVRRGSEPALNCLEPPEAETVIEPSATTPGTPVKQVLEDSCSKYPDYFEESLGEPESMPFENNMATEEERSDFLRIGVRSSARMSILANGIEASRWEEAAQKQLEQMKNVERKEPVGGPVATTSLSEEDSVENDDKVITLKNEPGPLGIHVVPEHDSYGRDTGLIVQGVEPGSRVDRDGRLQVSDRIVQINEQSLVHVSFQKAQEIFKNALKDPEIRIRLRKGSESSSQGILSPLEKESVSSLEKANLHDKTLVEETEKEQTNADNLFVPSSKGQSITLGQKNLLLTSNTRKIGRKLQVKLAKGPDGLGFSITTRDNPARGHCPIYVKNILPKGAAIQDGRLKAGDRLLQVNEIEMTGLSQAEAAAVLRNISPGSIVTLVVSRQDVDALINPNLPRQLPPEKAGDGVGIYPWQHKEVLTFDIPLNDTGSAGLGVSVKGRTSMNPTGPVDLGIFVKSVIHGGAASKDGRLIANDQLLSINGISLLNMTNTEAMRTLRRAMIGGEVSSIIPDAITLKIARRISSLSVGETGDESQVLFVSNHLNDSVFSSESDSRCESPEGQNVSVKKDTKASSVNMGKNKEEGQSKNFRAVLTPKSSSDFDENMNQRENKILDKKNLIFDPLLAGRNPVIERLTGQGPHTQTNRGSALRNESYLRASHESWGGNQLYQAIYGHTKPVGHIYKDFVQSPTVNMPSSSSVMIEDEYPKANQQIRSKSRPGTPENFLSTSDSKKDTIKDNSEETKTSEINNKTNHISHDGEDSFSLSRDGFGRQSVSEKRNTHLDTHNTDTFQRNKRTKEEKEKQKQVLKNQQEKLEKQQQTEDHQFHLKKWENNASSQYSQYRDQPDALSPQRNMIIKKVPLQVGPFLGMRKSSSLESLQTVMQELRREETYTSSNKNSNSRGTKNEHSPSTADHSFEGTLETDTQDEESESGSLISAESHGCTPLVSVLNRSSASNDHILDEVLSPHRKSSKRGKKKGLWKGLGSVFKVGKNKKSQGSMKLAQDHELEEGERTRKAAQEQQEKALKQYRELVDRDRKSHAIYGSARFPSTSPFSTRSTLVTEQYHERQERLQQLHAEHQKRRGHYVKDEMEELYEKEIREALARQPLDLDPLQSTAKFDPATLEHYKNSSEIHYHLQQQGLRSSEQQPPQRHHTTAAAPPHLASLPPELRQDRGFSRYYEINGKQTKSVSTSGSSQVPSQTMKKPSPPPYDHPHYQTLQPQIYGTTKQKTVQNVSYLDRQLLHNSSLGKGPLLVNSVYSLSSCQDTRAGDSNV</sequence>
<feature type="compositionally biased region" description="Polar residues" evidence="5">
    <location>
        <begin position="1032"/>
        <end position="1054"/>
    </location>
</feature>
<evidence type="ECO:0000256" key="5">
    <source>
        <dbReference type="SAM" id="MobiDB-lite"/>
    </source>
</evidence>
<name>A0ABM1B850_LIMPO</name>
<feature type="compositionally biased region" description="Basic and acidic residues" evidence="5">
    <location>
        <begin position="937"/>
        <end position="963"/>
    </location>
</feature>
<feature type="domain" description="PDZ" evidence="6">
    <location>
        <begin position="441"/>
        <end position="526"/>
    </location>
</feature>
<keyword evidence="4" id="KW-0131">Cell cycle</keyword>
<dbReference type="Gene3D" id="2.30.42.10">
    <property type="match status" value="3"/>
</dbReference>
<evidence type="ECO:0000256" key="1">
    <source>
        <dbReference type="ARBA" id="ARBA00005358"/>
    </source>
</evidence>
<feature type="region of interest" description="Disordered" evidence="5">
    <location>
        <begin position="1323"/>
        <end position="1358"/>
    </location>
</feature>
<gene>
    <name evidence="8" type="primary">LOC106461473</name>
</gene>
<dbReference type="InterPro" id="IPR036034">
    <property type="entry name" value="PDZ_sf"/>
</dbReference>
<feature type="compositionally biased region" description="Low complexity" evidence="5">
    <location>
        <begin position="1324"/>
        <end position="1338"/>
    </location>
</feature>
<dbReference type="InterPro" id="IPR052213">
    <property type="entry name" value="PAR3"/>
</dbReference>
<feature type="region of interest" description="Disordered" evidence="5">
    <location>
        <begin position="1276"/>
        <end position="1309"/>
    </location>
</feature>
<comment type="similarity">
    <text evidence="1">Belongs to the PAR3 family.</text>
</comment>
<keyword evidence="2" id="KW-0132">Cell division</keyword>
<feature type="compositionally biased region" description="Basic and acidic residues" evidence="5">
    <location>
        <begin position="1143"/>
        <end position="1163"/>
    </location>
</feature>
<evidence type="ECO:0000256" key="3">
    <source>
        <dbReference type="ARBA" id="ARBA00022737"/>
    </source>
</evidence>
<feature type="compositionally biased region" description="Basic and acidic residues" evidence="5">
    <location>
        <begin position="870"/>
        <end position="885"/>
    </location>
</feature>
<feature type="compositionally biased region" description="Basic and acidic residues" evidence="5">
    <location>
        <begin position="915"/>
        <end position="927"/>
    </location>
</feature>
<feature type="region of interest" description="Disordered" evidence="5">
    <location>
        <begin position="1027"/>
        <end position="1081"/>
    </location>
</feature>
<protein>
    <submittedName>
        <fullName evidence="8">Partitioning defective 3 homolog</fullName>
    </submittedName>
</protein>
<keyword evidence="7" id="KW-1185">Reference proteome</keyword>
<evidence type="ECO:0000256" key="4">
    <source>
        <dbReference type="ARBA" id="ARBA00023306"/>
    </source>
</evidence>
<dbReference type="CDD" id="cd23059">
    <property type="entry name" value="PDZ3_Par3-like"/>
    <property type="match status" value="1"/>
</dbReference>
<dbReference type="InterPro" id="IPR001478">
    <property type="entry name" value="PDZ"/>
</dbReference>
<evidence type="ECO:0000259" key="6">
    <source>
        <dbReference type="PROSITE" id="PS50106"/>
    </source>
</evidence>
<accession>A0ABM1B850</accession>
<keyword evidence="3" id="KW-0677">Repeat</keyword>
<evidence type="ECO:0000256" key="2">
    <source>
        <dbReference type="ARBA" id="ARBA00022618"/>
    </source>
</evidence>
<feature type="compositionally biased region" description="Low complexity" evidence="5">
    <location>
        <begin position="1296"/>
        <end position="1308"/>
    </location>
</feature>
<evidence type="ECO:0000313" key="7">
    <source>
        <dbReference type="Proteomes" id="UP000694941"/>
    </source>
</evidence>
<reference evidence="8" key="1">
    <citation type="submission" date="2025-08" db="UniProtKB">
        <authorList>
            <consortium name="RefSeq"/>
        </authorList>
    </citation>
    <scope>IDENTIFICATION</scope>
    <source>
        <tissue evidence="8">Muscle</tissue>
    </source>
</reference>
<dbReference type="PROSITE" id="PS50106">
    <property type="entry name" value="PDZ"/>
    <property type="match status" value="3"/>
</dbReference>
<dbReference type="SMART" id="SM00228">
    <property type="entry name" value="PDZ"/>
    <property type="match status" value="3"/>
</dbReference>
<feature type="region of interest" description="Disordered" evidence="5">
    <location>
        <begin position="850"/>
        <end position="963"/>
    </location>
</feature>
<organism evidence="7 8">
    <name type="scientific">Limulus polyphemus</name>
    <name type="common">Atlantic horseshoe crab</name>
    <dbReference type="NCBI Taxonomy" id="6850"/>
    <lineage>
        <taxon>Eukaryota</taxon>
        <taxon>Metazoa</taxon>
        <taxon>Ecdysozoa</taxon>
        <taxon>Arthropoda</taxon>
        <taxon>Chelicerata</taxon>
        <taxon>Merostomata</taxon>
        <taxon>Xiphosura</taxon>
        <taxon>Limulidae</taxon>
        <taxon>Limulus</taxon>
    </lineage>
</organism>
<dbReference type="Pfam" id="PF12053">
    <property type="entry name" value="Par3_HAL_N_term"/>
    <property type="match status" value="1"/>
</dbReference>
<feature type="compositionally biased region" description="Polar residues" evidence="5">
    <location>
        <begin position="1277"/>
        <end position="1290"/>
    </location>
</feature>
<dbReference type="InterPro" id="IPR021922">
    <property type="entry name" value="Par3/HAL_N"/>
</dbReference>
<dbReference type="Pfam" id="PF00595">
    <property type="entry name" value="PDZ"/>
    <property type="match status" value="3"/>
</dbReference>
<evidence type="ECO:0000313" key="8">
    <source>
        <dbReference type="RefSeq" id="XP_013776751.2"/>
    </source>
</evidence>